<dbReference type="STRING" id="100816.A0A175WFQ4"/>
<gene>
    <name evidence="2" type="ORF">MMYC01_201235</name>
</gene>
<dbReference type="Proteomes" id="UP000078237">
    <property type="component" value="Unassembled WGS sequence"/>
</dbReference>
<organism evidence="2 3">
    <name type="scientific">Madurella mycetomatis</name>
    <dbReference type="NCBI Taxonomy" id="100816"/>
    <lineage>
        <taxon>Eukaryota</taxon>
        <taxon>Fungi</taxon>
        <taxon>Dikarya</taxon>
        <taxon>Ascomycota</taxon>
        <taxon>Pezizomycotina</taxon>
        <taxon>Sordariomycetes</taxon>
        <taxon>Sordariomycetidae</taxon>
        <taxon>Sordariales</taxon>
        <taxon>Sordariales incertae sedis</taxon>
        <taxon>Madurella</taxon>
    </lineage>
</organism>
<name>A0A175WFQ4_9PEZI</name>
<sequence length="530" mass="59841">MSLSRKPSCRQAKARKGPCPHLVNGRQCHSTNCKQNAYHDDQQILWWKQNAGRNRCLKGPNCTHLQTRTCLWTHPPEEQTRLALLKELMTYGLIYQEHLNLQLLMLCQDFVSITDHRDLASFNKVSGTEIAVPGSPPRFTPLSQSLEVESDATNKSLCFNFPRYTHPFEPLFRSVEIMAPDVNIFESAEIVSNASNLRKLFHILSHKTVRAERYDLEMKGNTLLLSRWNEDPSLNDSLGHGAGFERQTCRYTPDDDAVLQRSMSHHRVVSYRFAGLQCVVQSEVDAYFCSCYHPDISPAPIPIPSKRERRSTLSPLAAPFTPSFFPLPSPPTRKHPVSGSPPKRPELAFASLTLDDPGDSPTFVAAQLDVLRKPPTPPPDRPPPIKVHRCGRDVPSACLLEVKTHKAGGNPMFTPEAQLYFSRRTKLYNARYYDKGLFVPGPDLRVQDRTGPLRAWEREEQATLKKLGALLRLVREKVKEMAGQGIRRMSLVCQSVDGEVKVGLYDRGEGPSLVPDDFGRSRVGVMTWRL</sequence>
<keyword evidence="3" id="KW-1185">Reference proteome</keyword>
<dbReference type="OrthoDB" id="420564at2759"/>
<accession>A0A175WFQ4</accession>
<dbReference type="AlphaFoldDB" id="A0A175WFQ4"/>
<evidence type="ECO:0000313" key="3">
    <source>
        <dbReference type="Proteomes" id="UP000078237"/>
    </source>
</evidence>
<protein>
    <submittedName>
        <fullName evidence="2">Uncharacterized protein</fullName>
    </submittedName>
</protein>
<proteinExistence type="predicted"/>
<comment type="caution">
    <text evidence="2">The sequence shown here is derived from an EMBL/GenBank/DDBJ whole genome shotgun (WGS) entry which is preliminary data.</text>
</comment>
<reference evidence="2 3" key="1">
    <citation type="journal article" date="2016" name="Genome Announc.">
        <title>Genome Sequence of Madurella mycetomatis mm55, Isolated from a Human Mycetoma Case in Sudan.</title>
        <authorList>
            <person name="Smit S."/>
            <person name="Derks M.F."/>
            <person name="Bervoets S."/>
            <person name="Fahal A."/>
            <person name="van Leeuwen W."/>
            <person name="van Belkum A."/>
            <person name="van de Sande W.W."/>
        </authorList>
    </citation>
    <scope>NUCLEOTIDE SEQUENCE [LARGE SCALE GENOMIC DNA]</scope>
    <source>
        <strain evidence="3">mm55</strain>
    </source>
</reference>
<dbReference type="PANTHER" id="PTHR35179">
    <property type="entry name" value="PROTEIN CBG02620"/>
    <property type="match status" value="1"/>
</dbReference>
<dbReference type="EMBL" id="LCTW02000013">
    <property type="protein sequence ID" value="KXX82523.1"/>
    <property type="molecule type" value="Genomic_DNA"/>
</dbReference>
<feature type="region of interest" description="Disordered" evidence="1">
    <location>
        <begin position="324"/>
        <end position="346"/>
    </location>
</feature>
<evidence type="ECO:0000256" key="1">
    <source>
        <dbReference type="SAM" id="MobiDB-lite"/>
    </source>
</evidence>
<dbReference type="PANTHER" id="PTHR35179:SF1">
    <property type="entry name" value="INTEGRAL MEMBRANE PROTEIN"/>
    <property type="match status" value="1"/>
</dbReference>
<evidence type="ECO:0000313" key="2">
    <source>
        <dbReference type="EMBL" id="KXX82523.1"/>
    </source>
</evidence>
<dbReference type="VEuPathDB" id="FungiDB:MMYC01_201235"/>